<feature type="compositionally biased region" description="Low complexity" evidence="9">
    <location>
        <begin position="140"/>
        <end position="155"/>
    </location>
</feature>
<reference evidence="10" key="1">
    <citation type="submission" date="2020-12" db="EMBL/GenBank/DDBJ databases">
        <title>Metabolic potential, ecology and presence of endohyphal bacteria is reflected in genomic diversity of Mucoromycotina.</title>
        <authorList>
            <person name="Muszewska A."/>
            <person name="Okrasinska A."/>
            <person name="Steczkiewicz K."/>
            <person name="Drgas O."/>
            <person name="Orlowska M."/>
            <person name="Perlinska-Lenart U."/>
            <person name="Aleksandrzak-Piekarczyk T."/>
            <person name="Szatraj K."/>
            <person name="Zielenkiewicz U."/>
            <person name="Pilsyk S."/>
            <person name="Malc E."/>
            <person name="Mieczkowski P."/>
            <person name="Kruszewska J.S."/>
            <person name="Biernat P."/>
            <person name="Pawlowska J."/>
        </authorList>
    </citation>
    <scope>NUCLEOTIDE SEQUENCE</scope>
    <source>
        <strain evidence="10">WA0000017839</strain>
    </source>
</reference>
<dbReference type="Pfam" id="PF08528">
    <property type="entry name" value="Whi5"/>
    <property type="match status" value="1"/>
</dbReference>
<dbReference type="GO" id="GO:0005737">
    <property type="term" value="C:cytoplasm"/>
    <property type="evidence" value="ECO:0007669"/>
    <property type="project" value="UniProtKB-SubCell"/>
</dbReference>
<comment type="subcellular location">
    <subcellularLocation>
        <location evidence="2">Cytoplasm</location>
    </subcellularLocation>
    <subcellularLocation>
        <location evidence="1">Nucleus</location>
    </subcellularLocation>
</comment>
<organism evidence="10 11">
    <name type="scientific">Mucor saturninus</name>
    <dbReference type="NCBI Taxonomy" id="64648"/>
    <lineage>
        <taxon>Eukaryota</taxon>
        <taxon>Fungi</taxon>
        <taxon>Fungi incertae sedis</taxon>
        <taxon>Mucoromycota</taxon>
        <taxon>Mucoromycotina</taxon>
        <taxon>Mucoromycetes</taxon>
        <taxon>Mucorales</taxon>
        <taxon>Mucorineae</taxon>
        <taxon>Mucoraceae</taxon>
        <taxon>Mucor</taxon>
    </lineage>
</organism>
<feature type="non-terminal residue" evidence="10">
    <location>
        <position position="1"/>
    </location>
</feature>
<keyword evidence="5" id="KW-0678">Repressor</keyword>
<comment type="caution">
    <text evidence="10">The sequence shown here is derived from an EMBL/GenBank/DDBJ whole genome shotgun (WGS) entry which is preliminary data.</text>
</comment>
<accession>A0A8H7RI14</accession>
<evidence type="ECO:0000256" key="3">
    <source>
        <dbReference type="ARBA" id="ARBA00006922"/>
    </source>
</evidence>
<dbReference type="OrthoDB" id="2359117at2759"/>
<dbReference type="AlphaFoldDB" id="A0A8H7RI14"/>
<protein>
    <submittedName>
        <fullName evidence="10">Uncharacterized protein</fullName>
    </submittedName>
</protein>
<feature type="compositionally biased region" description="Acidic residues" evidence="9">
    <location>
        <begin position="129"/>
        <end position="139"/>
    </location>
</feature>
<evidence type="ECO:0000313" key="10">
    <source>
        <dbReference type="EMBL" id="KAG2210933.1"/>
    </source>
</evidence>
<keyword evidence="4" id="KW-0963">Cytoplasm</keyword>
<proteinExistence type="inferred from homology"/>
<evidence type="ECO:0000256" key="9">
    <source>
        <dbReference type="SAM" id="MobiDB-lite"/>
    </source>
</evidence>
<evidence type="ECO:0000256" key="4">
    <source>
        <dbReference type="ARBA" id="ARBA00022490"/>
    </source>
</evidence>
<keyword evidence="11" id="KW-1185">Reference proteome</keyword>
<dbReference type="Proteomes" id="UP000603453">
    <property type="component" value="Unassembled WGS sequence"/>
</dbReference>
<keyword evidence="6" id="KW-0805">Transcription regulation</keyword>
<gene>
    <name evidence="10" type="ORF">INT47_000090</name>
</gene>
<evidence type="ECO:0000256" key="8">
    <source>
        <dbReference type="ARBA" id="ARBA00023242"/>
    </source>
</evidence>
<evidence type="ECO:0000256" key="1">
    <source>
        <dbReference type="ARBA" id="ARBA00004123"/>
    </source>
</evidence>
<dbReference type="EMBL" id="JAEPRD010000010">
    <property type="protein sequence ID" value="KAG2210933.1"/>
    <property type="molecule type" value="Genomic_DNA"/>
</dbReference>
<keyword evidence="7" id="KW-0804">Transcription</keyword>
<sequence length="237" mass="27310">MNYNNIYLDNDVLKHVESLRTRLGFAKFKLSNGWEKNSLGDVECFWKQKQRDSFQGLPTPRFTQQDIIDKRSYIQASGAKYAKTRRYRLLNRSLSNPSQKQDMLNFICSSKSIKKARRKSHPPSTQHYEDEDDDVDDDNSSSSSITSSPKQQQPPQQYYFHHYNKEVWNNKQPIKPTNHSVSSFDASCVPTDLNGEPSVVKNSLDYLSYAIAMTEKNDAWKSTSSPTNLAAETMLMF</sequence>
<evidence type="ECO:0000256" key="6">
    <source>
        <dbReference type="ARBA" id="ARBA00023015"/>
    </source>
</evidence>
<keyword evidence="8" id="KW-0539">Nucleus</keyword>
<dbReference type="GO" id="GO:0005634">
    <property type="term" value="C:nucleus"/>
    <property type="evidence" value="ECO:0007669"/>
    <property type="project" value="UniProtKB-SubCell"/>
</dbReference>
<evidence type="ECO:0000256" key="7">
    <source>
        <dbReference type="ARBA" id="ARBA00023163"/>
    </source>
</evidence>
<name>A0A8H7RI14_9FUNG</name>
<feature type="region of interest" description="Disordered" evidence="9">
    <location>
        <begin position="114"/>
        <end position="155"/>
    </location>
</feature>
<evidence type="ECO:0000256" key="2">
    <source>
        <dbReference type="ARBA" id="ARBA00004496"/>
    </source>
</evidence>
<evidence type="ECO:0000313" key="11">
    <source>
        <dbReference type="Proteomes" id="UP000603453"/>
    </source>
</evidence>
<evidence type="ECO:0000256" key="5">
    <source>
        <dbReference type="ARBA" id="ARBA00022491"/>
    </source>
</evidence>
<comment type="similarity">
    <text evidence="3">Belongs to the WHI5/NRM1 family.</text>
</comment>
<dbReference type="InterPro" id="IPR013734">
    <property type="entry name" value="TF_Nrm1/Whi5"/>
</dbReference>